<dbReference type="STRING" id="52560.SAMN04488082_102344"/>
<name>A0A1I3QJ98_9BACT</name>
<accession>A0A1I3QJ98</accession>
<gene>
    <name evidence="2" type="ORF">SAMN04488082_102344</name>
</gene>
<dbReference type="InterPro" id="IPR011042">
    <property type="entry name" value="6-blade_b-propeller_TolB-like"/>
</dbReference>
<dbReference type="Pfam" id="PF07676">
    <property type="entry name" value="PD40"/>
    <property type="match status" value="1"/>
</dbReference>
<dbReference type="OrthoDB" id="9758793at2"/>
<evidence type="ECO:0000313" key="2">
    <source>
        <dbReference type="EMBL" id="SFJ33652.1"/>
    </source>
</evidence>
<keyword evidence="1" id="KW-0732">Signal</keyword>
<keyword evidence="3" id="KW-1185">Reference proteome</keyword>
<reference evidence="3" key="1">
    <citation type="submission" date="2016-10" db="EMBL/GenBank/DDBJ databases">
        <authorList>
            <person name="Varghese N."/>
            <person name="Submissions S."/>
        </authorList>
    </citation>
    <scope>NUCLEOTIDE SEQUENCE [LARGE SCALE GENOMIC DNA]</scope>
    <source>
        <strain evidence="3">DSM 5918</strain>
    </source>
</reference>
<dbReference type="RefSeq" id="WP_092372797.1">
    <property type="nucleotide sequence ID" value="NZ_FORX01000002.1"/>
</dbReference>
<evidence type="ECO:0000256" key="1">
    <source>
        <dbReference type="SAM" id="SignalP"/>
    </source>
</evidence>
<proteinExistence type="predicted"/>
<protein>
    <submittedName>
        <fullName evidence="2">WD40-like Beta Propeller Repeat</fullName>
    </submittedName>
</protein>
<evidence type="ECO:0000313" key="3">
    <source>
        <dbReference type="Proteomes" id="UP000198635"/>
    </source>
</evidence>
<dbReference type="Proteomes" id="UP000198635">
    <property type="component" value="Unassembled WGS sequence"/>
</dbReference>
<organism evidence="2 3">
    <name type="scientific">Desulfomicrobium apsheronum</name>
    <dbReference type="NCBI Taxonomy" id="52560"/>
    <lineage>
        <taxon>Bacteria</taxon>
        <taxon>Pseudomonadati</taxon>
        <taxon>Thermodesulfobacteriota</taxon>
        <taxon>Desulfovibrionia</taxon>
        <taxon>Desulfovibrionales</taxon>
        <taxon>Desulfomicrobiaceae</taxon>
        <taxon>Desulfomicrobium</taxon>
    </lineage>
</organism>
<sequence length="318" mass="34128">MKWSVASGTASILVFCLFALTGQAASGAADDVLVYERQGWIWSCDGEGGKQKRLIRGARPGVSPDGRLIAFFRPSEAGHEDMSDLWIFAPQSGRETRIASSLFAASAPVWSGVGAWLAFLARDARALTSLVVMTADGSVMSTPLREDGEGVGFLCALSVTPEDSLLVHDMVNAYWVDPDGGVLKSVPLAKIMGSRAQGVTSLDSFSVCPTDLTVLVFSHAVSGTPRFESVMHEPSSALSLHDSWVGVGKNMQITPREITAFDPVWSMDGRRIYFVGYRDTQAADAELFRILRVDRFGSGLKELTLGESVSVGSRSAGR</sequence>
<dbReference type="EMBL" id="FORX01000002">
    <property type="protein sequence ID" value="SFJ33652.1"/>
    <property type="molecule type" value="Genomic_DNA"/>
</dbReference>
<dbReference type="Gene3D" id="2.120.10.30">
    <property type="entry name" value="TolB, C-terminal domain"/>
    <property type="match status" value="2"/>
</dbReference>
<dbReference type="AlphaFoldDB" id="A0A1I3QJ98"/>
<dbReference type="InterPro" id="IPR011659">
    <property type="entry name" value="WD40"/>
</dbReference>
<feature type="signal peptide" evidence="1">
    <location>
        <begin position="1"/>
        <end position="24"/>
    </location>
</feature>
<dbReference type="SUPFAM" id="SSF82171">
    <property type="entry name" value="DPP6 N-terminal domain-like"/>
    <property type="match status" value="1"/>
</dbReference>
<feature type="chain" id="PRO_5011681686" evidence="1">
    <location>
        <begin position="25"/>
        <end position="318"/>
    </location>
</feature>